<proteinExistence type="predicted"/>
<evidence type="ECO:0000313" key="1">
    <source>
        <dbReference type="EMBL" id="KAG5678173.1"/>
    </source>
</evidence>
<keyword evidence="2" id="KW-1185">Reference proteome</keyword>
<organism evidence="1 2">
    <name type="scientific">Polypedilum vanderplanki</name>
    <name type="common">Sleeping chironomid midge</name>
    <dbReference type="NCBI Taxonomy" id="319348"/>
    <lineage>
        <taxon>Eukaryota</taxon>
        <taxon>Metazoa</taxon>
        <taxon>Ecdysozoa</taxon>
        <taxon>Arthropoda</taxon>
        <taxon>Hexapoda</taxon>
        <taxon>Insecta</taxon>
        <taxon>Pterygota</taxon>
        <taxon>Neoptera</taxon>
        <taxon>Endopterygota</taxon>
        <taxon>Diptera</taxon>
        <taxon>Nematocera</taxon>
        <taxon>Chironomoidea</taxon>
        <taxon>Chironomidae</taxon>
        <taxon>Chironominae</taxon>
        <taxon>Polypedilum</taxon>
        <taxon>Polypedilum</taxon>
    </lineage>
</organism>
<evidence type="ECO:0000313" key="2">
    <source>
        <dbReference type="Proteomes" id="UP001107558"/>
    </source>
</evidence>
<protein>
    <submittedName>
        <fullName evidence="1">Uncharacterized protein</fullName>
    </submittedName>
</protein>
<dbReference type="AlphaFoldDB" id="A0A9J6C8A4"/>
<name>A0A9J6C8A4_POLVA</name>
<gene>
    <name evidence="1" type="ORF">PVAND_007866</name>
</gene>
<sequence length="253" mass="28987">MYYVVKNYKNEFYVVVKTWLQTIKGNVFAFYPPTEAQTNKALACLSTPGLDWTNEEVKIVSNQFLKYADAVSEMNKKLKFYDSAAEEEFEKKKSHARLHPVGNKSRGCSFNLAFEDESPAVKVQKISSVDANYNVMIGDQYGTEMLFSNAKNRSIERLMKCSKTDENFISIVNELKDLRIGLNINKNNIQMSFEKPKKISTQLELNEKEKSLDDFNQRDSYLKLVSDMARCLQKPSKSYSSEHGLVKSFGTVL</sequence>
<reference evidence="1" key="1">
    <citation type="submission" date="2021-03" db="EMBL/GenBank/DDBJ databases">
        <title>Chromosome level genome of the anhydrobiotic midge Polypedilum vanderplanki.</title>
        <authorList>
            <person name="Yoshida Y."/>
            <person name="Kikawada T."/>
            <person name="Gusev O."/>
        </authorList>
    </citation>
    <scope>NUCLEOTIDE SEQUENCE</scope>
    <source>
        <strain evidence="1">NIAS01</strain>
        <tissue evidence="1">Whole body or cell culture</tissue>
    </source>
</reference>
<dbReference type="Proteomes" id="UP001107558">
    <property type="component" value="Chromosome 2"/>
</dbReference>
<comment type="caution">
    <text evidence="1">The sequence shown here is derived from an EMBL/GenBank/DDBJ whole genome shotgun (WGS) entry which is preliminary data.</text>
</comment>
<accession>A0A9J6C8A4</accession>
<dbReference type="EMBL" id="JADBJN010000002">
    <property type="protein sequence ID" value="KAG5678173.1"/>
    <property type="molecule type" value="Genomic_DNA"/>
</dbReference>